<sequence>SRPARPMMRTGVIKRAARMENSRWERAGAAALLRRLAMAEPGVELVDQLLGGLGDHGAGGEDRLGARGIQRVVILRRHHAADDDHDVLAAVLLQCGLQFRHRGEMGRGERGDAEDVDIVLDRLPRGFVRGCEQRSDIDVEADVGEGRRDHLLAAVMAVLADFCHQDARAAALGLLERIDQGLHFFDLVGHGRCLSLVDTGDGLDFGAV</sequence>
<evidence type="ECO:0000313" key="1">
    <source>
        <dbReference type="EMBL" id="GCC47283.1"/>
    </source>
</evidence>
<protein>
    <submittedName>
        <fullName evidence="1">Uncharacterized protein</fullName>
    </submittedName>
</protein>
<gene>
    <name evidence="1" type="ORF">chiPu_0031116</name>
</gene>
<feature type="non-terminal residue" evidence="1">
    <location>
        <position position="1"/>
    </location>
</feature>
<proteinExistence type="predicted"/>
<dbReference type="Proteomes" id="UP000287033">
    <property type="component" value="Unassembled WGS sequence"/>
</dbReference>
<organism evidence="1 2">
    <name type="scientific">Chiloscyllium punctatum</name>
    <name type="common">Brownbanded bambooshark</name>
    <name type="synonym">Hemiscyllium punctatum</name>
    <dbReference type="NCBI Taxonomy" id="137246"/>
    <lineage>
        <taxon>Eukaryota</taxon>
        <taxon>Metazoa</taxon>
        <taxon>Chordata</taxon>
        <taxon>Craniata</taxon>
        <taxon>Vertebrata</taxon>
        <taxon>Chondrichthyes</taxon>
        <taxon>Elasmobranchii</taxon>
        <taxon>Galeomorphii</taxon>
        <taxon>Galeoidea</taxon>
        <taxon>Orectolobiformes</taxon>
        <taxon>Hemiscylliidae</taxon>
        <taxon>Chiloscyllium</taxon>
    </lineage>
</organism>
<dbReference type="AlphaFoldDB" id="A0A401TXB5"/>
<keyword evidence="2" id="KW-1185">Reference proteome</keyword>
<dbReference type="EMBL" id="BEZZ01201099">
    <property type="protein sequence ID" value="GCC47283.1"/>
    <property type="molecule type" value="Genomic_DNA"/>
</dbReference>
<accession>A0A401TXB5</accession>
<feature type="non-terminal residue" evidence="1">
    <location>
        <position position="208"/>
    </location>
</feature>
<reference evidence="1 2" key="1">
    <citation type="journal article" date="2018" name="Nat. Ecol. Evol.">
        <title>Shark genomes provide insights into elasmobranch evolution and the origin of vertebrates.</title>
        <authorList>
            <person name="Hara Y"/>
            <person name="Yamaguchi K"/>
            <person name="Onimaru K"/>
            <person name="Kadota M"/>
            <person name="Koyanagi M"/>
            <person name="Keeley SD"/>
            <person name="Tatsumi K"/>
            <person name="Tanaka K"/>
            <person name="Motone F"/>
            <person name="Kageyama Y"/>
            <person name="Nozu R"/>
            <person name="Adachi N"/>
            <person name="Nishimura O"/>
            <person name="Nakagawa R"/>
            <person name="Tanegashima C"/>
            <person name="Kiyatake I"/>
            <person name="Matsumoto R"/>
            <person name="Murakumo K"/>
            <person name="Nishida K"/>
            <person name="Terakita A"/>
            <person name="Kuratani S"/>
            <person name="Sato K"/>
            <person name="Hyodo S Kuraku.S."/>
        </authorList>
    </citation>
    <scope>NUCLEOTIDE SEQUENCE [LARGE SCALE GENOMIC DNA]</scope>
</reference>
<evidence type="ECO:0000313" key="2">
    <source>
        <dbReference type="Proteomes" id="UP000287033"/>
    </source>
</evidence>
<name>A0A401TXB5_CHIPU</name>
<comment type="caution">
    <text evidence="1">The sequence shown here is derived from an EMBL/GenBank/DDBJ whole genome shotgun (WGS) entry which is preliminary data.</text>
</comment>